<dbReference type="AlphaFoldDB" id="A0AA39TH11"/>
<feature type="region of interest" description="Disordered" evidence="1">
    <location>
        <begin position="185"/>
        <end position="246"/>
    </location>
</feature>
<accession>A0AA39TH11</accession>
<proteinExistence type="predicted"/>
<feature type="compositionally biased region" description="Low complexity" evidence="1">
    <location>
        <begin position="185"/>
        <end position="199"/>
    </location>
</feature>
<dbReference type="Proteomes" id="UP001175228">
    <property type="component" value="Unassembled WGS sequence"/>
</dbReference>
<evidence type="ECO:0000256" key="1">
    <source>
        <dbReference type="SAM" id="MobiDB-lite"/>
    </source>
</evidence>
<keyword evidence="3" id="KW-1185">Reference proteome</keyword>
<reference evidence="2" key="1">
    <citation type="submission" date="2023-06" db="EMBL/GenBank/DDBJ databases">
        <authorList>
            <consortium name="Lawrence Berkeley National Laboratory"/>
            <person name="Ahrendt S."/>
            <person name="Sahu N."/>
            <person name="Indic B."/>
            <person name="Wong-Bajracharya J."/>
            <person name="Merenyi Z."/>
            <person name="Ke H.-M."/>
            <person name="Monk M."/>
            <person name="Kocsube S."/>
            <person name="Drula E."/>
            <person name="Lipzen A."/>
            <person name="Balint B."/>
            <person name="Henrissat B."/>
            <person name="Andreopoulos B."/>
            <person name="Martin F.M."/>
            <person name="Harder C.B."/>
            <person name="Rigling D."/>
            <person name="Ford K.L."/>
            <person name="Foster G.D."/>
            <person name="Pangilinan J."/>
            <person name="Papanicolaou A."/>
            <person name="Barry K."/>
            <person name="LaButti K."/>
            <person name="Viragh M."/>
            <person name="Koriabine M."/>
            <person name="Yan M."/>
            <person name="Riley R."/>
            <person name="Champramary S."/>
            <person name="Plett K.L."/>
            <person name="Tsai I.J."/>
            <person name="Slot J."/>
            <person name="Sipos G."/>
            <person name="Plett J."/>
            <person name="Nagy L.G."/>
            <person name="Grigoriev I.V."/>
        </authorList>
    </citation>
    <scope>NUCLEOTIDE SEQUENCE</scope>
    <source>
        <strain evidence="2">HWK02</strain>
    </source>
</reference>
<comment type="caution">
    <text evidence="2">The sequence shown here is derived from an EMBL/GenBank/DDBJ whole genome shotgun (WGS) entry which is preliminary data.</text>
</comment>
<dbReference type="EMBL" id="JAUEPU010000039">
    <property type="protein sequence ID" value="KAK0488381.1"/>
    <property type="molecule type" value="Genomic_DNA"/>
</dbReference>
<name>A0AA39TH11_9AGAR</name>
<evidence type="ECO:0000313" key="3">
    <source>
        <dbReference type="Proteomes" id="UP001175228"/>
    </source>
</evidence>
<organism evidence="2 3">
    <name type="scientific">Armillaria luteobubalina</name>
    <dbReference type="NCBI Taxonomy" id="153913"/>
    <lineage>
        <taxon>Eukaryota</taxon>
        <taxon>Fungi</taxon>
        <taxon>Dikarya</taxon>
        <taxon>Basidiomycota</taxon>
        <taxon>Agaricomycotina</taxon>
        <taxon>Agaricomycetes</taxon>
        <taxon>Agaricomycetidae</taxon>
        <taxon>Agaricales</taxon>
        <taxon>Marasmiineae</taxon>
        <taxon>Physalacriaceae</taxon>
        <taxon>Armillaria</taxon>
    </lineage>
</organism>
<gene>
    <name evidence="2" type="ORF">EDD18DRAFT_1335121</name>
</gene>
<evidence type="ECO:0000313" key="2">
    <source>
        <dbReference type="EMBL" id="KAK0488381.1"/>
    </source>
</evidence>
<sequence>MSFRAKSHCHLHYAHHADVEHSNNLAVFKLVRSSVRVSNLKYSFPTTTISGAQRPAIYVHLDKDDTAVLARCVYIDLKGIFSPWRLCCEVDLILVKRFNAFQDRRISTIPGHAYLHLIVWFLEHTPIVQPRHHHEDHSDIFGGDDLNTRRQEGVAIAALLVVPLQMKCSTLHITVPLMEEPMKQYGRGTSRTSTSYSHTAGTVPYTFRDSSNDATPDITPRPHPTAASPQFSLKPPVTAANVSDNE</sequence>
<protein>
    <submittedName>
        <fullName evidence="2">Uncharacterized protein</fullName>
    </submittedName>
</protein>